<feature type="transmembrane region" description="Helical" evidence="1">
    <location>
        <begin position="125"/>
        <end position="143"/>
    </location>
</feature>
<dbReference type="EMBL" id="JAIXMP010000018">
    <property type="protein sequence ID" value="KAI9258977.1"/>
    <property type="molecule type" value="Genomic_DNA"/>
</dbReference>
<feature type="transmembrane region" description="Helical" evidence="1">
    <location>
        <begin position="96"/>
        <end position="113"/>
    </location>
</feature>
<keyword evidence="3" id="KW-1185">Reference proteome</keyword>
<dbReference type="AlphaFoldDB" id="A0AAD5K7K4"/>
<dbReference type="Proteomes" id="UP001209540">
    <property type="component" value="Unassembled WGS sequence"/>
</dbReference>
<gene>
    <name evidence="2" type="ORF">BDA99DRAFT_573221</name>
</gene>
<reference evidence="2" key="2">
    <citation type="submission" date="2023-02" db="EMBL/GenBank/DDBJ databases">
        <authorList>
            <consortium name="DOE Joint Genome Institute"/>
            <person name="Mondo S.J."/>
            <person name="Chang Y."/>
            <person name="Wang Y."/>
            <person name="Ahrendt S."/>
            <person name="Andreopoulos W."/>
            <person name="Barry K."/>
            <person name="Beard J."/>
            <person name="Benny G.L."/>
            <person name="Blankenship S."/>
            <person name="Bonito G."/>
            <person name="Cuomo C."/>
            <person name="Desiro A."/>
            <person name="Gervers K.A."/>
            <person name="Hundley H."/>
            <person name="Kuo A."/>
            <person name="LaButti K."/>
            <person name="Lang B.F."/>
            <person name="Lipzen A."/>
            <person name="O'Donnell K."/>
            <person name="Pangilinan J."/>
            <person name="Reynolds N."/>
            <person name="Sandor L."/>
            <person name="Smith M.W."/>
            <person name="Tsang A."/>
            <person name="Grigoriev I.V."/>
            <person name="Stajich J.E."/>
            <person name="Spatafora J.W."/>
        </authorList>
    </citation>
    <scope>NUCLEOTIDE SEQUENCE</scope>
    <source>
        <strain evidence="2">RSA 2281</strain>
    </source>
</reference>
<comment type="caution">
    <text evidence="2">The sequence shown here is derived from an EMBL/GenBank/DDBJ whole genome shotgun (WGS) entry which is preliminary data.</text>
</comment>
<name>A0AAD5K7K4_9FUNG</name>
<proteinExistence type="predicted"/>
<keyword evidence="1" id="KW-1133">Transmembrane helix</keyword>
<reference evidence="2" key="1">
    <citation type="journal article" date="2022" name="IScience">
        <title>Evolution of zygomycete secretomes and the origins of terrestrial fungal ecologies.</title>
        <authorList>
            <person name="Chang Y."/>
            <person name="Wang Y."/>
            <person name="Mondo S."/>
            <person name="Ahrendt S."/>
            <person name="Andreopoulos W."/>
            <person name="Barry K."/>
            <person name="Beard J."/>
            <person name="Benny G.L."/>
            <person name="Blankenship S."/>
            <person name="Bonito G."/>
            <person name="Cuomo C."/>
            <person name="Desiro A."/>
            <person name="Gervers K.A."/>
            <person name="Hundley H."/>
            <person name="Kuo A."/>
            <person name="LaButti K."/>
            <person name="Lang B.F."/>
            <person name="Lipzen A."/>
            <person name="O'Donnell K."/>
            <person name="Pangilinan J."/>
            <person name="Reynolds N."/>
            <person name="Sandor L."/>
            <person name="Smith M.E."/>
            <person name="Tsang A."/>
            <person name="Grigoriev I.V."/>
            <person name="Stajich J.E."/>
            <person name="Spatafora J.W."/>
        </authorList>
    </citation>
    <scope>NUCLEOTIDE SEQUENCE</scope>
    <source>
        <strain evidence="2">RSA 2281</strain>
    </source>
</reference>
<sequence length="198" mass="23326">MAYMHKDATVYGVIRQMNRVKSCHNARIKICMGPKTEPMIHDRSSIIKIIYILTNTDPCSFVVEQDPEFFHGHQHLVRLFPDNDENTRRMNETQETLLVTILGFIISIISNHFKYMNIQRNWAYPHMRIIVTILHLAIIHSYSKVIKKLFWTKLYSIERLYKRSYVHSSFNFVDCKVHGGEEETTNVLPVVKMLLAKM</sequence>
<evidence type="ECO:0000313" key="3">
    <source>
        <dbReference type="Proteomes" id="UP001209540"/>
    </source>
</evidence>
<accession>A0AAD5K7K4</accession>
<evidence type="ECO:0000256" key="1">
    <source>
        <dbReference type="SAM" id="Phobius"/>
    </source>
</evidence>
<keyword evidence="1" id="KW-0472">Membrane</keyword>
<organism evidence="2 3">
    <name type="scientific">Phascolomyces articulosus</name>
    <dbReference type="NCBI Taxonomy" id="60185"/>
    <lineage>
        <taxon>Eukaryota</taxon>
        <taxon>Fungi</taxon>
        <taxon>Fungi incertae sedis</taxon>
        <taxon>Mucoromycota</taxon>
        <taxon>Mucoromycotina</taxon>
        <taxon>Mucoromycetes</taxon>
        <taxon>Mucorales</taxon>
        <taxon>Lichtheimiaceae</taxon>
        <taxon>Phascolomyces</taxon>
    </lineage>
</organism>
<protein>
    <submittedName>
        <fullName evidence="2">Uncharacterized protein</fullName>
    </submittedName>
</protein>
<keyword evidence="1" id="KW-0812">Transmembrane</keyword>
<evidence type="ECO:0000313" key="2">
    <source>
        <dbReference type="EMBL" id="KAI9258977.1"/>
    </source>
</evidence>